<evidence type="ECO:0000256" key="1">
    <source>
        <dbReference type="ARBA" id="ARBA00006115"/>
    </source>
</evidence>
<dbReference type="EMBL" id="JPRO01000001">
    <property type="protein sequence ID" value="KFF09222.1"/>
    <property type="molecule type" value="Genomic_DNA"/>
</dbReference>
<keyword evidence="3 9" id="KW-0808">Transferase</keyword>
<comment type="similarity">
    <text evidence="1">Belongs to the mannose-6-phosphate isomerase type 2 family.</text>
</comment>
<keyword evidence="4 9" id="KW-0548">Nucleotidyltransferase</keyword>
<dbReference type="Gene3D" id="3.90.550.10">
    <property type="entry name" value="Spore Coat Polysaccharide Biosynthesis Protein SpsA, Chain A"/>
    <property type="match status" value="1"/>
</dbReference>
<evidence type="ECO:0000256" key="4">
    <source>
        <dbReference type="ARBA" id="ARBA00022695"/>
    </source>
</evidence>
<evidence type="ECO:0000256" key="6">
    <source>
        <dbReference type="ARBA" id="ARBA00023134"/>
    </source>
</evidence>
<name>A0A085ZXQ8_9FLAO</name>
<organism evidence="9 10">
    <name type="scientific">Chryseobacterium luteum</name>
    <dbReference type="NCBI Taxonomy" id="421531"/>
    <lineage>
        <taxon>Bacteria</taxon>
        <taxon>Pseudomonadati</taxon>
        <taxon>Bacteroidota</taxon>
        <taxon>Flavobacteriia</taxon>
        <taxon>Flavobacteriales</taxon>
        <taxon>Weeksellaceae</taxon>
        <taxon>Chryseobacterium group</taxon>
        <taxon>Chryseobacterium</taxon>
    </lineage>
</organism>
<dbReference type="SUPFAM" id="SSF159283">
    <property type="entry name" value="Guanosine diphospho-D-mannose pyrophosphorylase/mannose-6-phosphate isomerase linker domain"/>
    <property type="match status" value="1"/>
</dbReference>
<dbReference type="PANTHER" id="PTHR46390:SF1">
    <property type="entry name" value="MANNOSE-1-PHOSPHATE GUANYLYLTRANSFERASE"/>
    <property type="match status" value="1"/>
</dbReference>
<dbReference type="Proteomes" id="UP000028703">
    <property type="component" value="Unassembled WGS sequence"/>
</dbReference>
<sequence length="360" mass="41225">MLKSDRYCVIMAGGIGSRFWPMSTQKFPKQFQDILGTGRTMIQQTYDRISRIIPKEQIFVITNKEYVALSHQQLPEIPEDNIVGEPLMKNTAACNLYMANKIAEINPDATMVVLPADHLILKEDVFLEKVELAFDLAAKHEYLVTLGITPTRPDTGYGYIQFVEKKGSDYFKVKTFTEKPILEIAQSFLESGDFLWNAGIFIWNVKSIHHAFELYLPEMMQHFMACEYNSDREDGCIETIYPKVQKISIDNGILEKAKNVYVIPSDLGWSDLGTWTSVYENTDKDKDGNAVKLKHFLNYNSKGNIIRLKNNNKAVIIDGLENFIVVDTDKALLICLRDNDQLIKDYVLDLKSFKKGDKFM</sequence>
<evidence type="ECO:0000256" key="7">
    <source>
        <dbReference type="ARBA" id="ARBA00047343"/>
    </source>
</evidence>
<dbReference type="STRING" id="421531.IX38_01535"/>
<keyword evidence="5" id="KW-0547">Nucleotide-binding</keyword>
<evidence type="ECO:0000256" key="2">
    <source>
        <dbReference type="ARBA" id="ARBA00012387"/>
    </source>
</evidence>
<dbReference type="CDD" id="cd02509">
    <property type="entry name" value="GDP-M1P_Guanylyltransferase"/>
    <property type="match status" value="1"/>
</dbReference>
<dbReference type="InterPro" id="IPR029044">
    <property type="entry name" value="Nucleotide-diphossugar_trans"/>
</dbReference>
<keyword evidence="6" id="KW-0342">GTP-binding</keyword>
<keyword evidence="10" id="KW-1185">Reference proteome</keyword>
<dbReference type="eggNOG" id="COG0836">
    <property type="taxonomic scope" value="Bacteria"/>
</dbReference>
<proteinExistence type="inferred from homology"/>
<dbReference type="GO" id="GO:0004475">
    <property type="term" value="F:mannose-1-phosphate guanylyltransferase (GTP) activity"/>
    <property type="evidence" value="ECO:0007669"/>
    <property type="project" value="UniProtKB-EC"/>
</dbReference>
<evidence type="ECO:0000313" key="9">
    <source>
        <dbReference type="EMBL" id="KFF09222.1"/>
    </source>
</evidence>
<dbReference type="InterPro" id="IPR049577">
    <property type="entry name" value="GMPP_N"/>
</dbReference>
<reference evidence="9 10" key="1">
    <citation type="submission" date="2014-07" db="EMBL/GenBank/DDBJ databases">
        <title>Genome of Chryseobacterium luteum DSM 18605.</title>
        <authorList>
            <person name="Stropko S.J."/>
            <person name="Pipes S.E."/>
            <person name="Newman J.D."/>
        </authorList>
    </citation>
    <scope>NUCLEOTIDE SEQUENCE [LARGE SCALE GENOMIC DNA]</scope>
    <source>
        <strain evidence="9 10">DSM 18605</strain>
    </source>
</reference>
<gene>
    <name evidence="9" type="ORF">IX38_01535</name>
</gene>
<dbReference type="GO" id="GO:0005525">
    <property type="term" value="F:GTP binding"/>
    <property type="evidence" value="ECO:0007669"/>
    <property type="project" value="UniProtKB-KW"/>
</dbReference>
<dbReference type="GO" id="GO:0009298">
    <property type="term" value="P:GDP-mannose biosynthetic process"/>
    <property type="evidence" value="ECO:0007669"/>
    <property type="project" value="TreeGrafter"/>
</dbReference>
<dbReference type="EC" id="2.7.7.13" evidence="2"/>
<protein>
    <recommendedName>
        <fullName evidence="2">mannose-1-phosphate guanylyltransferase</fullName>
        <ecNumber evidence="2">2.7.7.13</ecNumber>
    </recommendedName>
</protein>
<dbReference type="InterPro" id="IPR051161">
    <property type="entry name" value="Mannose-6P_isomerase_type2"/>
</dbReference>
<feature type="domain" description="Nucleotidyl transferase" evidence="8">
    <location>
        <begin position="9"/>
        <end position="286"/>
    </location>
</feature>
<comment type="catalytic activity">
    <reaction evidence="7">
        <text>alpha-D-mannose 1-phosphate + GTP + H(+) = GDP-alpha-D-mannose + diphosphate</text>
        <dbReference type="Rhea" id="RHEA:15229"/>
        <dbReference type="ChEBI" id="CHEBI:15378"/>
        <dbReference type="ChEBI" id="CHEBI:33019"/>
        <dbReference type="ChEBI" id="CHEBI:37565"/>
        <dbReference type="ChEBI" id="CHEBI:57527"/>
        <dbReference type="ChEBI" id="CHEBI:58409"/>
        <dbReference type="EC" id="2.7.7.13"/>
    </reaction>
</comment>
<dbReference type="RefSeq" id="WP_034701079.1">
    <property type="nucleotide sequence ID" value="NZ_JPRO01000001.1"/>
</dbReference>
<evidence type="ECO:0000256" key="3">
    <source>
        <dbReference type="ARBA" id="ARBA00022679"/>
    </source>
</evidence>
<dbReference type="FunFam" id="3.90.550.10:FF:000046">
    <property type="entry name" value="Mannose-1-phosphate guanylyltransferase (GDP)"/>
    <property type="match status" value="1"/>
</dbReference>
<accession>A0A085ZXQ8</accession>
<dbReference type="SUPFAM" id="SSF53448">
    <property type="entry name" value="Nucleotide-diphospho-sugar transferases"/>
    <property type="match status" value="1"/>
</dbReference>
<evidence type="ECO:0000313" key="10">
    <source>
        <dbReference type="Proteomes" id="UP000028703"/>
    </source>
</evidence>
<dbReference type="AlphaFoldDB" id="A0A085ZXQ8"/>
<dbReference type="Pfam" id="PF00483">
    <property type="entry name" value="NTP_transferase"/>
    <property type="match status" value="1"/>
</dbReference>
<evidence type="ECO:0000259" key="8">
    <source>
        <dbReference type="Pfam" id="PF00483"/>
    </source>
</evidence>
<dbReference type="InterPro" id="IPR005835">
    <property type="entry name" value="NTP_transferase_dom"/>
</dbReference>
<comment type="caution">
    <text evidence="9">The sequence shown here is derived from an EMBL/GenBank/DDBJ whole genome shotgun (WGS) entry which is preliminary data.</text>
</comment>
<dbReference type="PANTHER" id="PTHR46390">
    <property type="entry name" value="MANNOSE-1-PHOSPHATE GUANYLYLTRANSFERASE"/>
    <property type="match status" value="1"/>
</dbReference>
<evidence type="ECO:0000256" key="5">
    <source>
        <dbReference type="ARBA" id="ARBA00022741"/>
    </source>
</evidence>